<evidence type="ECO:0000313" key="4">
    <source>
        <dbReference type="EMBL" id="GMI15292.1"/>
    </source>
</evidence>
<evidence type="ECO:0000256" key="1">
    <source>
        <dbReference type="ARBA" id="ARBA00022679"/>
    </source>
</evidence>
<dbReference type="Proteomes" id="UP001165160">
    <property type="component" value="Unassembled WGS sequence"/>
</dbReference>
<dbReference type="InterPro" id="IPR027417">
    <property type="entry name" value="P-loop_NTPase"/>
</dbReference>
<evidence type="ECO:0000313" key="5">
    <source>
        <dbReference type="Proteomes" id="UP001165160"/>
    </source>
</evidence>
<evidence type="ECO:0008006" key="6">
    <source>
        <dbReference type="Google" id="ProtNLM"/>
    </source>
</evidence>
<protein>
    <recommendedName>
        <fullName evidence="6">Sulfotransferase</fullName>
    </recommendedName>
</protein>
<feature type="binding site" evidence="3">
    <location>
        <position position="155"/>
    </location>
    <ligand>
        <name>3'-phosphoadenylyl sulfate</name>
        <dbReference type="ChEBI" id="CHEBI:58339"/>
    </ligand>
</feature>
<sequence length="367" mass="41595">MPSLSQQRPRFDSFASAFSSRLSYVRPSPLANAVIEGEHRLPLFLVIGAQKSGTTFYRYLLHVHPKLDSATGLRFKPLGESHFLQFADLSEPKLREPAVLEAYAAHMKPSIGSVNDSYSFDTTPAYFDGALRGVDIATRSHGVMRGGMRLVLVLRDPVERFHSNVNMDKSYEEYFGEKGSELGVGDLDKFQEVMTACEDKIISEHEMNRTRKNPHKRPTVCASSLAIPIERSMYSRWLRRWALLHEAAGPIHLVLNSDLKEPGKVLNRTARWLGVPEYAEKEGEFDKLFKRKGSKVKLKEHEALAKVRSDTFFSDGGGNSVLRKLYSNVDRRLGELTGNYDLVTMLRMYSDATEEQLEEVRGWYSTV</sequence>
<dbReference type="PANTHER" id="PTHR10605:SF56">
    <property type="entry name" value="BIFUNCTIONAL HEPARAN SULFATE N-DEACETYLASE_N-SULFOTRANSFERASE"/>
    <property type="match status" value="1"/>
</dbReference>
<keyword evidence="5" id="KW-1185">Reference proteome</keyword>
<keyword evidence="1" id="KW-0808">Transferase</keyword>
<evidence type="ECO:0000256" key="2">
    <source>
        <dbReference type="PIRSR" id="PIRSR637359-1"/>
    </source>
</evidence>
<feature type="active site" description="For sulfotransferase activity" evidence="2">
    <location>
        <position position="51"/>
    </location>
</feature>
<dbReference type="AlphaFoldDB" id="A0A9W7FMD1"/>
<dbReference type="PANTHER" id="PTHR10605">
    <property type="entry name" value="HEPARAN SULFATE SULFOTRANSFERASE"/>
    <property type="match status" value="1"/>
</dbReference>
<name>A0A9W7FMD1_9STRA</name>
<dbReference type="Gene3D" id="3.40.50.300">
    <property type="entry name" value="P-loop containing nucleotide triphosphate hydrolases"/>
    <property type="match status" value="1"/>
</dbReference>
<organism evidence="4 5">
    <name type="scientific">Triparma verrucosa</name>
    <dbReference type="NCBI Taxonomy" id="1606542"/>
    <lineage>
        <taxon>Eukaryota</taxon>
        <taxon>Sar</taxon>
        <taxon>Stramenopiles</taxon>
        <taxon>Ochrophyta</taxon>
        <taxon>Bolidophyceae</taxon>
        <taxon>Parmales</taxon>
        <taxon>Triparmaceae</taxon>
        <taxon>Triparma</taxon>
    </lineage>
</organism>
<proteinExistence type="predicted"/>
<feature type="binding site" evidence="3">
    <location>
        <position position="163"/>
    </location>
    <ligand>
        <name>3'-phosphoadenylyl sulfate</name>
        <dbReference type="ChEBI" id="CHEBI:58339"/>
    </ligand>
</feature>
<dbReference type="SUPFAM" id="SSF52540">
    <property type="entry name" value="P-loop containing nucleoside triphosphate hydrolases"/>
    <property type="match status" value="1"/>
</dbReference>
<evidence type="ECO:0000256" key="3">
    <source>
        <dbReference type="PIRSR" id="PIRSR637359-2"/>
    </source>
</evidence>
<reference evidence="5" key="1">
    <citation type="journal article" date="2023" name="Commun. Biol.">
        <title>Genome analysis of Parmales, the sister group of diatoms, reveals the evolutionary specialization of diatoms from phago-mixotrophs to photoautotrophs.</title>
        <authorList>
            <person name="Ban H."/>
            <person name="Sato S."/>
            <person name="Yoshikawa S."/>
            <person name="Yamada K."/>
            <person name="Nakamura Y."/>
            <person name="Ichinomiya M."/>
            <person name="Sato N."/>
            <person name="Blanc-Mathieu R."/>
            <person name="Endo H."/>
            <person name="Kuwata A."/>
            <person name="Ogata H."/>
        </authorList>
    </citation>
    <scope>NUCLEOTIDE SEQUENCE [LARGE SCALE GENOMIC DNA]</scope>
    <source>
        <strain evidence="5">NIES 3699</strain>
    </source>
</reference>
<comment type="caution">
    <text evidence="4">The sequence shown here is derived from an EMBL/GenBank/DDBJ whole genome shotgun (WGS) entry which is preliminary data.</text>
</comment>
<accession>A0A9W7FMD1</accession>
<dbReference type="EMBL" id="BRXX01000517">
    <property type="protein sequence ID" value="GMI15292.1"/>
    <property type="molecule type" value="Genomic_DNA"/>
</dbReference>
<gene>
    <name evidence="4" type="ORF">TrVE_jg10006</name>
</gene>
<dbReference type="InterPro" id="IPR037359">
    <property type="entry name" value="NST/OST"/>
</dbReference>
<dbReference type="GO" id="GO:0008146">
    <property type="term" value="F:sulfotransferase activity"/>
    <property type="evidence" value="ECO:0007669"/>
    <property type="project" value="InterPro"/>
</dbReference>